<dbReference type="GO" id="GO:0160147">
    <property type="term" value="F:tRNA pseudouridine(38-40) synthase activity"/>
    <property type="evidence" value="ECO:0007669"/>
    <property type="project" value="UniProtKB-EC"/>
</dbReference>
<dbReference type="PANTHER" id="PTHR11142:SF0">
    <property type="entry name" value="TRNA PSEUDOURIDINE SYNTHASE-LIKE 1"/>
    <property type="match status" value="1"/>
</dbReference>
<dbReference type="Proteomes" id="UP000824041">
    <property type="component" value="Unassembled WGS sequence"/>
</dbReference>
<dbReference type="GO" id="GO:0003723">
    <property type="term" value="F:RNA binding"/>
    <property type="evidence" value="ECO:0007669"/>
    <property type="project" value="InterPro"/>
</dbReference>
<comment type="caution">
    <text evidence="4">Lacks conserved residue(s) required for the propagation of feature annotation.</text>
</comment>
<reference evidence="9" key="1">
    <citation type="journal article" date="2021" name="PeerJ">
        <title>Extensive microbial diversity within the chicken gut microbiome revealed by metagenomics and culture.</title>
        <authorList>
            <person name="Gilroy R."/>
            <person name="Ravi A."/>
            <person name="Getino M."/>
            <person name="Pursley I."/>
            <person name="Horton D.L."/>
            <person name="Alikhan N.F."/>
            <person name="Baker D."/>
            <person name="Gharbi K."/>
            <person name="Hall N."/>
            <person name="Watson M."/>
            <person name="Adriaenssens E.M."/>
            <person name="Foster-Nyarko E."/>
            <person name="Jarju S."/>
            <person name="Secka A."/>
            <person name="Antonio M."/>
            <person name="Oren A."/>
            <person name="Chaudhuri R.R."/>
            <person name="La Ragione R."/>
            <person name="Hildebrand F."/>
            <person name="Pallen M.J."/>
        </authorList>
    </citation>
    <scope>NUCLEOTIDE SEQUENCE</scope>
    <source>
        <strain evidence="9">14324</strain>
    </source>
</reference>
<feature type="active site" description="Nucleophile" evidence="4 5">
    <location>
        <position position="53"/>
    </location>
</feature>
<name>A0A9D2DT04_9FIRM</name>
<feature type="domain" description="Pseudouridine synthase I TruA alpha/beta" evidence="8">
    <location>
        <begin position="148"/>
        <end position="245"/>
    </location>
</feature>
<feature type="binding site" evidence="4 6">
    <location>
        <position position="111"/>
    </location>
    <ligand>
        <name>substrate</name>
    </ligand>
</feature>
<dbReference type="GO" id="GO:0031119">
    <property type="term" value="P:tRNA pseudouridine synthesis"/>
    <property type="evidence" value="ECO:0007669"/>
    <property type="project" value="UniProtKB-UniRule"/>
</dbReference>
<accession>A0A9D2DT04</accession>
<evidence type="ECO:0000256" key="2">
    <source>
        <dbReference type="ARBA" id="ARBA00022694"/>
    </source>
</evidence>
<dbReference type="EMBL" id="DXBU01000094">
    <property type="protein sequence ID" value="HIZ22520.1"/>
    <property type="molecule type" value="Genomic_DNA"/>
</dbReference>
<feature type="domain" description="Pseudouridine synthase I TruA alpha/beta" evidence="8">
    <location>
        <begin position="8"/>
        <end position="104"/>
    </location>
</feature>
<proteinExistence type="inferred from homology"/>
<keyword evidence="3 4" id="KW-0413">Isomerase</keyword>
<evidence type="ECO:0000256" key="3">
    <source>
        <dbReference type="ARBA" id="ARBA00023235"/>
    </source>
</evidence>
<dbReference type="PANTHER" id="PTHR11142">
    <property type="entry name" value="PSEUDOURIDYLATE SYNTHASE"/>
    <property type="match status" value="1"/>
</dbReference>
<comment type="similarity">
    <text evidence="1 4 7">Belongs to the tRNA pseudouridine synthase TruA family.</text>
</comment>
<evidence type="ECO:0000313" key="10">
    <source>
        <dbReference type="Proteomes" id="UP000824041"/>
    </source>
</evidence>
<evidence type="ECO:0000256" key="7">
    <source>
        <dbReference type="RuleBase" id="RU003792"/>
    </source>
</evidence>
<protein>
    <recommendedName>
        <fullName evidence="4">tRNA pseudouridine synthase A</fullName>
        <ecNumber evidence="4">5.4.99.12</ecNumber>
    </recommendedName>
    <alternativeName>
        <fullName evidence="4">tRNA pseudouridine(38-40) synthase</fullName>
    </alternativeName>
    <alternativeName>
        <fullName evidence="4">tRNA pseudouridylate synthase I</fullName>
    </alternativeName>
    <alternativeName>
        <fullName evidence="4">tRNA-uridine isomerase I</fullName>
    </alternativeName>
</protein>
<comment type="caution">
    <text evidence="9">The sequence shown here is derived from an EMBL/GenBank/DDBJ whole genome shotgun (WGS) entry which is preliminary data.</text>
</comment>
<dbReference type="FunFam" id="3.30.70.580:FF:000001">
    <property type="entry name" value="tRNA pseudouridine synthase A"/>
    <property type="match status" value="1"/>
</dbReference>
<evidence type="ECO:0000313" key="9">
    <source>
        <dbReference type="EMBL" id="HIZ22520.1"/>
    </source>
</evidence>
<dbReference type="InterPro" id="IPR020097">
    <property type="entry name" value="PsdUridine_synth_TruA_a/b_dom"/>
</dbReference>
<dbReference type="SUPFAM" id="SSF55120">
    <property type="entry name" value="Pseudouridine synthase"/>
    <property type="match status" value="1"/>
</dbReference>
<evidence type="ECO:0000259" key="8">
    <source>
        <dbReference type="Pfam" id="PF01416"/>
    </source>
</evidence>
<evidence type="ECO:0000256" key="4">
    <source>
        <dbReference type="HAMAP-Rule" id="MF_00171"/>
    </source>
</evidence>
<evidence type="ECO:0000256" key="5">
    <source>
        <dbReference type="PIRSR" id="PIRSR001430-1"/>
    </source>
</evidence>
<dbReference type="Gene3D" id="3.30.70.660">
    <property type="entry name" value="Pseudouridine synthase I, catalytic domain, C-terminal subdomain"/>
    <property type="match status" value="1"/>
</dbReference>
<dbReference type="AlphaFoldDB" id="A0A9D2DT04"/>
<dbReference type="InterPro" id="IPR020103">
    <property type="entry name" value="PsdUridine_synth_cat_dom_sf"/>
</dbReference>
<dbReference type="InterPro" id="IPR020095">
    <property type="entry name" value="PsdUridine_synth_TruA_C"/>
</dbReference>
<dbReference type="EC" id="5.4.99.12" evidence="4"/>
<organism evidence="9 10">
    <name type="scientific">Candidatus Blautia faecigallinarum</name>
    <dbReference type="NCBI Taxonomy" id="2838488"/>
    <lineage>
        <taxon>Bacteria</taxon>
        <taxon>Bacillati</taxon>
        <taxon>Bacillota</taxon>
        <taxon>Clostridia</taxon>
        <taxon>Lachnospirales</taxon>
        <taxon>Lachnospiraceae</taxon>
        <taxon>Blautia</taxon>
    </lineage>
</organism>
<dbReference type="CDD" id="cd02570">
    <property type="entry name" value="PseudoU_synth_EcTruA"/>
    <property type="match status" value="1"/>
</dbReference>
<dbReference type="Gene3D" id="3.30.70.580">
    <property type="entry name" value="Pseudouridine synthase I, catalytic domain, N-terminal subdomain"/>
    <property type="match status" value="1"/>
</dbReference>
<dbReference type="Pfam" id="PF01416">
    <property type="entry name" value="PseudoU_synth_1"/>
    <property type="match status" value="2"/>
</dbReference>
<evidence type="ECO:0000256" key="1">
    <source>
        <dbReference type="ARBA" id="ARBA00009375"/>
    </source>
</evidence>
<comment type="function">
    <text evidence="4">Formation of pseudouridine at positions 38, 39 and 40 in the anticodon stem and loop of transfer RNAs.</text>
</comment>
<dbReference type="NCBIfam" id="TIGR00071">
    <property type="entry name" value="hisT_truA"/>
    <property type="match status" value="1"/>
</dbReference>
<dbReference type="PIRSF" id="PIRSF001430">
    <property type="entry name" value="tRNA_psdUrid_synth"/>
    <property type="match status" value="1"/>
</dbReference>
<dbReference type="InterPro" id="IPR020094">
    <property type="entry name" value="TruA/RsuA/RluB/E/F_N"/>
</dbReference>
<evidence type="ECO:0000256" key="6">
    <source>
        <dbReference type="PIRSR" id="PIRSR001430-2"/>
    </source>
</evidence>
<gene>
    <name evidence="4 9" type="primary">truA</name>
    <name evidence="9" type="ORF">IAA21_06960</name>
</gene>
<sequence length="247" mass="27667">MKKRIGLVVAYDGTNYSGWQIQPNGVTIQGILNDTLSELLGEKIEIMGASRTDAGVHALGNVAVFDTETRIPGEKISYALNQRLPEDIRIQLSEEVEPDFHPRYCDSEKTYEYRILNRRFPVPTERLYSYFYHYKLDVDKMREATSFLIGRHDFASFCGSGAQVKTTVRTITAMDVWRDGDMITIRISGEGFLYNMVRIIAGTLIEIGNGQYPPERMGAILKACDRGAAGPTAPAHGLTLVGIEFFD</sequence>
<comment type="subunit">
    <text evidence="4">Homodimer.</text>
</comment>
<keyword evidence="2 4" id="KW-0819">tRNA processing</keyword>
<comment type="catalytic activity">
    <reaction evidence="4 7">
        <text>uridine(38/39/40) in tRNA = pseudouridine(38/39/40) in tRNA</text>
        <dbReference type="Rhea" id="RHEA:22376"/>
        <dbReference type="Rhea" id="RHEA-COMP:10085"/>
        <dbReference type="Rhea" id="RHEA-COMP:10087"/>
        <dbReference type="ChEBI" id="CHEBI:65314"/>
        <dbReference type="ChEBI" id="CHEBI:65315"/>
        <dbReference type="EC" id="5.4.99.12"/>
    </reaction>
</comment>
<reference evidence="9" key="2">
    <citation type="submission" date="2021-04" db="EMBL/GenBank/DDBJ databases">
        <authorList>
            <person name="Gilroy R."/>
        </authorList>
    </citation>
    <scope>NUCLEOTIDE SEQUENCE</scope>
    <source>
        <strain evidence="9">14324</strain>
    </source>
</reference>
<dbReference type="InterPro" id="IPR001406">
    <property type="entry name" value="PsdUridine_synth_TruA"/>
</dbReference>
<dbReference type="HAMAP" id="MF_00171">
    <property type="entry name" value="TruA"/>
    <property type="match status" value="1"/>
</dbReference>